<feature type="region of interest" description="Disordered" evidence="2">
    <location>
        <begin position="163"/>
        <end position="182"/>
    </location>
</feature>
<gene>
    <name evidence="3" type="ORF">K7432_013459</name>
</gene>
<proteinExistence type="inferred from homology"/>
<dbReference type="Pfam" id="PF03036">
    <property type="entry name" value="Perilipin"/>
    <property type="match status" value="1"/>
</dbReference>
<feature type="compositionally biased region" description="Low complexity" evidence="2">
    <location>
        <begin position="168"/>
        <end position="182"/>
    </location>
</feature>
<feature type="region of interest" description="Disordered" evidence="2">
    <location>
        <begin position="1"/>
        <end position="53"/>
    </location>
</feature>
<comment type="caution">
    <text evidence="3">The sequence shown here is derived from an EMBL/GenBank/DDBJ whole genome shotgun (WGS) entry which is preliminary data.</text>
</comment>
<evidence type="ECO:0000256" key="1">
    <source>
        <dbReference type="ARBA" id="ARBA00006311"/>
    </source>
</evidence>
<sequence>MPAIAQDSNQENNNSDVKNQDQGNENHASDESTNVENGKPQNGANCTNGSHQEEGPGFVKRVISFPLVHDGIELVSSYVHDPNAGYINKVATTVENAANSLYKLSEPYQARLQGPISKVDELGCRSLDYIEAKFPIVKAPTNEVLDSLNQNVVTPVQNTAKNIKERFSSSGSANGNGTTTTS</sequence>
<feature type="compositionally biased region" description="Polar residues" evidence="2">
    <location>
        <begin position="1"/>
        <end position="50"/>
    </location>
</feature>
<dbReference type="PANTHER" id="PTHR14024">
    <property type="entry name" value="PERILIPIN"/>
    <property type="match status" value="1"/>
</dbReference>
<dbReference type="Proteomes" id="UP001479436">
    <property type="component" value="Unassembled WGS sequence"/>
</dbReference>
<dbReference type="InterPro" id="IPR004279">
    <property type="entry name" value="Perilipin"/>
</dbReference>
<organism evidence="3 4">
    <name type="scientific">Basidiobolus ranarum</name>
    <dbReference type="NCBI Taxonomy" id="34480"/>
    <lineage>
        <taxon>Eukaryota</taxon>
        <taxon>Fungi</taxon>
        <taxon>Fungi incertae sedis</taxon>
        <taxon>Zoopagomycota</taxon>
        <taxon>Entomophthoromycotina</taxon>
        <taxon>Basidiobolomycetes</taxon>
        <taxon>Basidiobolales</taxon>
        <taxon>Basidiobolaceae</taxon>
        <taxon>Basidiobolus</taxon>
    </lineage>
</organism>
<evidence type="ECO:0000313" key="3">
    <source>
        <dbReference type="EMBL" id="KAK9694353.1"/>
    </source>
</evidence>
<comment type="similarity">
    <text evidence="1">Belongs to the perilipin family.</text>
</comment>
<name>A0ABR2VQS6_9FUNG</name>
<accession>A0ABR2VQS6</accession>
<protein>
    <submittedName>
        <fullName evidence="3">Uncharacterized protein</fullName>
    </submittedName>
</protein>
<dbReference type="EMBL" id="JASJQH010008211">
    <property type="protein sequence ID" value="KAK9694353.1"/>
    <property type="molecule type" value="Genomic_DNA"/>
</dbReference>
<keyword evidence="4" id="KW-1185">Reference proteome</keyword>
<evidence type="ECO:0000256" key="2">
    <source>
        <dbReference type="SAM" id="MobiDB-lite"/>
    </source>
</evidence>
<reference evidence="3 4" key="1">
    <citation type="submission" date="2023-04" db="EMBL/GenBank/DDBJ databases">
        <title>Genome of Basidiobolus ranarum AG-B5.</title>
        <authorList>
            <person name="Stajich J.E."/>
            <person name="Carter-House D."/>
            <person name="Gryganskyi A."/>
        </authorList>
    </citation>
    <scope>NUCLEOTIDE SEQUENCE [LARGE SCALE GENOMIC DNA]</scope>
    <source>
        <strain evidence="3 4">AG-B5</strain>
    </source>
</reference>
<dbReference type="PANTHER" id="PTHR14024:SF49">
    <property type="entry name" value="LIPID STORAGE DROPLETS SURFACE-BINDING PROTEIN 1"/>
    <property type="match status" value="1"/>
</dbReference>
<evidence type="ECO:0000313" key="4">
    <source>
        <dbReference type="Proteomes" id="UP001479436"/>
    </source>
</evidence>